<organism evidence="11 12">
    <name type="scientific">Geobacter pickeringii</name>
    <dbReference type="NCBI Taxonomy" id="345632"/>
    <lineage>
        <taxon>Bacteria</taxon>
        <taxon>Pseudomonadati</taxon>
        <taxon>Thermodesulfobacteriota</taxon>
        <taxon>Desulfuromonadia</taxon>
        <taxon>Geobacterales</taxon>
        <taxon>Geobacteraceae</taxon>
        <taxon>Geobacter</taxon>
    </lineage>
</organism>
<evidence type="ECO:0000256" key="8">
    <source>
        <dbReference type="ARBA" id="ARBA00023012"/>
    </source>
</evidence>
<dbReference type="InterPro" id="IPR004358">
    <property type="entry name" value="Sig_transdc_His_kin-like_C"/>
</dbReference>
<dbReference type="Gene3D" id="3.30.450.40">
    <property type="match status" value="2"/>
</dbReference>
<keyword evidence="4" id="KW-0808">Transferase</keyword>
<evidence type="ECO:0000256" key="9">
    <source>
        <dbReference type="SAM" id="Coils"/>
    </source>
</evidence>
<reference evidence="11 12" key="1">
    <citation type="journal article" date="2015" name="Genome Announc.">
        <title>Complete Genome of Geobacter pickeringii G13T, a Metal-Reducing Isolate from Sedimentary Kaolin Deposits.</title>
        <authorList>
            <person name="Badalamenti J.P."/>
            <person name="Bond D.R."/>
        </authorList>
    </citation>
    <scope>NUCLEOTIDE SEQUENCE [LARGE SCALE GENOMIC DNA]</scope>
    <source>
        <strain evidence="11 12">G13</strain>
    </source>
</reference>
<keyword evidence="7" id="KW-0067">ATP-binding</keyword>
<evidence type="ECO:0000313" key="11">
    <source>
        <dbReference type="EMBL" id="AJE04506.1"/>
    </source>
</evidence>
<evidence type="ECO:0000256" key="6">
    <source>
        <dbReference type="ARBA" id="ARBA00022777"/>
    </source>
</evidence>
<evidence type="ECO:0000256" key="4">
    <source>
        <dbReference type="ARBA" id="ARBA00022679"/>
    </source>
</evidence>
<dbReference type="STRING" id="345632.GPICK_15070"/>
<dbReference type="SUPFAM" id="SSF55781">
    <property type="entry name" value="GAF domain-like"/>
    <property type="match status" value="2"/>
</dbReference>
<dbReference type="InterPro" id="IPR003594">
    <property type="entry name" value="HATPase_dom"/>
</dbReference>
<dbReference type="KEGG" id="gpi:GPICK_15070"/>
<dbReference type="Gene3D" id="1.10.287.130">
    <property type="match status" value="1"/>
</dbReference>
<evidence type="ECO:0000259" key="10">
    <source>
        <dbReference type="PROSITE" id="PS50109"/>
    </source>
</evidence>
<dbReference type="CDD" id="cd00082">
    <property type="entry name" value="HisKA"/>
    <property type="match status" value="1"/>
</dbReference>
<dbReference type="AlphaFoldDB" id="A0A0B5BKC1"/>
<dbReference type="InterPro" id="IPR036097">
    <property type="entry name" value="HisK_dim/P_sf"/>
</dbReference>
<dbReference type="InterPro" id="IPR029016">
    <property type="entry name" value="GAF-like_dom_sf"/>
</dbReference>
<dbReference type="PRINTS" id="PR00344">
    <property type="entry name" value="BCTRLSENSOR"/>
</dbReference>
<keyword evidence="9" id="KW-0175">Coiled coil</keyword>
<dbReference type="Pfam" id="PF00512">
    <property type="entry name" value="HisKA"/>
    <property type="match status" value="1"/>
</dbReference>
<dbReference type="SUPFAM" id="SSF47384">
    <property type="entry name" value="Homodimeric domain of signal transducing histidine kinase"/>
    <property type="match status" value="1"/>
</dbReference>
<comment type="catalytic activity">
    <reaction evidence="1">
        <text>ATP + protein L-histidine = ADP + protein N-phospho-L-histidine.</text>
        <dbReference type="EC" id="2.7.13.3"/>
    </reaction>
</comment>
<dbReference type="PANTHER" id="PTHR43065">
    <property type="entry name" value="SENSOR HISTIDINE KINASE"/>
    <property type="match status" value="1"/>
</dbReference>
<dbReference type="PANTHER" id="PTHR43065:SF10">
    <property type="entry name" value="PEROXIDE STRESS-ACTIVATED HISTIDINE KINASE MAK3"/>
    <property type="match status" value="1"/>
</dbReference>
<dbReference type="Pfam" id="PF02518">
    <property type="entry name" value="HATPase_c"/>
    <property type="match status" value="1"/>
</dbReference>
<feature type="domain" description="Histidine kinase" evidence="10">
    <location>
        <begin position="386"/>
        <end position="597"/>
    </location>
</feature>
<evidence type="ECO:0000256" key="7">
    <source>
        <dbReference type="ARBA" id="ARBA00022840"/>
    </source>
</evidence>
<dbReference type="OrthoDB" id="9760427at2"/>
<keyword evidence="8" id="KW-0902">Two-component regulatory system</keyword>
<sequence>MAVQDHFRIVSSAIRIANITDRPHHERLKALAHLVAEAFHCVSVTFFVSDGESRQLSRQISTQLPDGPFPCSIPFGKGIAGRCAANSKQLRRGVSALHPGEPFVGNERQIAAYPLTDGNRLVGVASLGSVRDERLSGDEEELLQIVLLEAAGVVRCMKQLEETNRRIQELSFLNQISNAMLSTVRLNRLIRLILSSLTSGPTPLFDRAMLFLANERSRVLQGMMGMTCEDGAASPLDEESPSGTEFPESEFDSLVKATRLPLDETRNLVSRAVAERTVILTERPSREQPVDRTFLRRFGSAPCAIAPLIAQERVIGAIFVDNQPSGRPIPADEVNLLQLFTNQAGMAIENSILFNRLEDTNRNLHEAQERLLQGEKLADIGKMAAIITHELKTPLVSVGGFAGRLKKRVATGSEEWQYADLIQREVLHLEKLLADILFFSKKTTICYSRCTINQIVEDALGVVTMPLEEKRIQVEKRLTSRLSSFLGDCQQLRHVFINLLSNANEVMDPGGTLTIESFPTTLNGNRAVAVKVSDTGCGIPVDVIHTIFDPFFTTKETGTGLGLAISHRIITNHGGRIDVANRPEGGAEFTVVLPVKP</sequence>
<gene>
    <name evidence="11" type="ORF">GPICK_15070</name>
</gene>
<dbReference type="PROSITE" id="PS50109">
    <property type="entry name" value="HIS_KIN"/>
    <property type="match status" value="1"/>
</dbReference>
<dbReference type="SMART" id="SM00065">
    <property type="entry name" value="GAF"/>
    <property type="match status" value="2"/>
</dbReference>
<name>A0A0B5BKC1_9BACT</name>
<dbReference type="HOGENOM" id="CLU_018526_0_0_7"/>
<dbReference type="SMART" id="SM00388">
    <property type="entry name" value="HisKA"/>
    <property type="match status" value="1"/>
</dbReference>
<evidence type="ECO:0000256" key="1">
    <source>
        <dbReference type="ARBA" id="ARBA00000085"/>
    </source>
</evidence>
<dbReference type="SMART" id="SM00387">
    <property type="entry name" value="HATPase_c"/>
    <property type="match status" value="1"/>
</dbReference>
<dbReference type="EMBL" id="CP009788">
    <property type="protein sequence ID" value="AJE04506.1"/>
    <property type="molecule type" value="Genomic_DNA"/>
</dbReference>
<dbReference type="Proteomes" id="UP000057609">
    <property type="component" value="Chromosome"/>
</dbReference>
<protein>
    <recommendedName>
        <fullName evidence="2">histidine kinase</fullName>
        <ecNumber evidence="2">2.7.13.3</ecNumber>
    </recommendedName>
</protein>
<proteinExistence type="predicted"/>
<evidence type="ECO:0000256" key="5">
    <source>
        <dbReference type="ARBA" id="ARBA00022741"/>
    </source>
</evidence>
<keyword evidence="12" id="KW-1185">Reference proteome</keyword>
<accession>A0A0B5BKC1</accession>
<dbReference type="RefSeq" id="WP_039744576.1">
    <property type="nucleotide sequence ID" value="NZ_CP009788.1"/>
</dbReference>
<dbReference type="GO" id="GO:0005524">
    <property type="term" value="F:ATP binding"/>
    <property type="evidence" value="ECO:0007669"/>
    <property type="project" value="UniProtKB-KW"/>
</dbReference>
<feature type="coiled-coil region" evidence="9">
    <location>
        <begin position="350"/>
        <end position="377"/>
    </location>
</feature>
<keyword evidence="3" id="KW-0597">Phosphoprotein</keyword>
<evidence type="ECO:0000256" key="2">
    <source>
        <dbReference type="ARBA" id="ARBA00012438"/>
    </source>
</evidence>
<dbReference type="EC" id="2.7.13.3" evidence="2"/>
<dbReference type="Pfam" id="PF01590">
    <property type="entry name" value="GAF"/>
    <property type="match status" value="2"/>
</dbReference>
<keyword evidence="5" id="KW-0547">Nucleotide-binding</keyword>
<dbReference type="InterPro" id="IPR003661">
    <property type="entry name" value="HisK_dim/P_dom"/>
</dbReference>
<keyword evidence="6 11" id="KW-0418">Kinase</keyword>
<dbReference type="Gene3D" id="3.30.565.10">
    <property type="entry name" value="Histidine kinase-like ATPase, C-terminal domain"/>
    <property type="match status" value="1"/>
</dbReference>
<dbReference type="GO" id="GO:0000155">
    <property type="term" value="F:phosphorelay sensor kinase activity"/>
    <property type="evidence" value="ECO:0007669"/>
    <property type="project" value="InterPro"/>
</dbReference>
<dbReference type="InterPro" id="IPR005467">
    <property type="entry name" value="His_kinase_dom"/>
</dbReference>
<evidence type="ECO:0000256" key="3">
    <source>
        <dbReference type="ARBA" id="ARBA00022553"/>
    </source>
</evidence>
<dbReference type="InterPro" id="IPR036890">
    <property type="entry name" value="HATPase_C_sf"/>
</dbReference>
<dbReference type="SUPFAM" id="SSF55874">
    <property type="entry name" value="ATPase domain of HSP90 chaperone/DNA topoisomerase II/histidine kinase"/>
    <property type="match status" value="1"/>
</dbReference>
<evidence type="ECO:0000313" key="12">
    <source>
        <dbReference type="Proteomes" id="UP000057609"/>
    </source>
</evidence>
<dbReference type="InterPro" id="IPR003018">
    <property type="entry name" value="GAF"/>
</dbReference>